<evidence type="ECO:0000256" key="5">
    <source>
        <dbReference type="ARBA" id="ARBA00023212"/>
    </source>
</evidence>
<dbReference type="GO" id="GO:0008352">
    <property type="term" value="C:katanin complex"/>
    <property type="evidence" value="ECO:0007669"/>
    <property type="project" value="TreeGrafter"/>
</dbReference>
<feature type="domain" description="Katanin p80 subunit C-terminal" evidence="8">
    <location>
        <begin position="587"/>
        <end position="709"/>
    </location>
</feature>
<dbReference type="SUPFAM" id="SSF50978">
    <property type="entry name" value="WD40 repeat-like"/>
    <property type="match status" value="1"/>
</dbReference>
<evidence type="ECO:0000256" key="4">
    <source>
        <dbReference type="ARBA" id="ARBA00022737"/>
    </source>
</evidence>
<evidence type="ECO:0000313" key="9">
    <source>
        <dbReference type="EMBL" id="KAI3430413.1"/>
    </source>
</evidence>
<dbReference type="PANTHER" id="PTHR19845">
    <property type="entry name" value="KATANIN P80 SUBUNIT"/>
    <property type="match status" value="1"/>
</dbReference>
<dbReference type="Gene3D" id="2.130.10.10">
    <property type="entry name" value="YVTN repeat-like/Quinoprotein amine dehydrogenase"/>
    <property type="match status" value="1"/>
</dbReference>
<dbReference type="EMBL" id="SIDB01000007">
    <property type="protein sequence ID" value="KAI3430413.1"/>
    <property type="molecule type" value="Genomic_DNA"/>
</dbReference>
<gene>
    <name evidence="9" type="ORF">D9Q98_005008</name>
</gene>
<dbReference type="PANTHER" id="PTHR19845:SF0">
    <property type="entry name" value="KATANIN P80 WD40 REPEAT-CONTAINING SUBUNIT B1"/>
    <property type="match status" value="1"/>
</dbReference>
<dbReference type="SMART" id="SM00320">
    <property type="entry name" value="WD40"/>
    <property type="match status" value="5"/>
</dbReference>
<keyword evidence="4" id="KW-0677">Repeat</keyword>
<dbReference type="GO" id="GO:0007019">
    <property type="term" value="P:microtubule depolymerization"/>
    <property type="evidence" value="ECO:0007669"/>
    <property type="project" value="TreeGrafter"/>
</dbReference>
<feature type="region of interest" description="Disordered" evidence="7">
    <location>
        <begin position="442"/>
        <end position="476"/>
    </location>
</feature>
<evidence type="ECO:0000256" key="2">
    <source>
        <dbReference type="ARBA" id="ARBA00022490"/>
    </source>
</evidence>
<feature type="compositionally biased region" description="Low complexity" evidence="7">
    <location>
        <begin position="442"/>
        <end position="458"/>
    </location>
</feature>
<dbReference type="Pfam" id="PF00400">
    <property type="entry name" value="WD40"/>
    <property type="match status" value="3"/>
</dbReference>
<dbReference type="PROSITE" id="PS50082">
    <property type="entry name" value="WD_REPEATS_2"/>
    <property type="match status" value="3"/>
</dbReference>
<sequence>MASKPQPDSRASASLLLRLQRTGGLACAQLHAQGSFLLAGCESGALLIFATSNGSLVQRLQDRTGSPCPATCVAWAEVEQLEHVVAGDQAGDVRLWDMESGQLVCKLEAHGLGVSALACMAPVSLLATGSADTSIKLWLLGAASNTRSTSGACAVAAGNSGDRTHQTQQPWSPKAAVHTLQGHSAPITRLQFTPDGEMLISGDESGCLRVWHVACGRAGRLLQELAGSHTAAVTGIACHPEERLMATCSLDGTVKVWDLDAQFGTCIGVHAPAGCGEVRAVAFAAGGRALLAAYPTGLRTFTLDPLTHHDSADVPWREVASIAYTDGKCMGMSLSASDVGLHCVDLTKLRAFAKLAARSNRAEHSLRDLGSSLARKLGLGQRGQQFQQAADGPASIAAVVPNTIPAAWPATAAAAGTQLSGVAMAPERRLQQGQTGVAAQKAAQAEARAETAAPATHALSGTTAPRGTLRQAQHAVCATTTAHTKLAPPVGAPMAVASPSHPAKASRLGHRPSAQENLILGSMPGDGSTAGPKLEPALAAGLQPCNPAAPPATLAVAMHGGFQAAARQGWRVHRDVLRAKTSLWRDVARLLRRGALREAITLLQGHNDLCLAAQVVRSGALHKQRDRFTLDVCTAAVPLLEALVASDAQQHGQAVLQLLDAILERWGAYALDVLSAPSHGRVDLELDRRQKRSRALCSGLQRLAPAVARVAPPLGGLRCQEILGRLVALGEGS</sequence>
<reference evidence="9" key="1">
    <citation type="journal article" date="2019" name="Plant J.">
        <title>Chlorella vulgaris genome assembly and annotation reveals the molecular basis for metabolic acclimation to high light conditions.</title>
        <authorList>
            <person name="Cecchin M."/>
            <person name="Marcolungo L."/>
            <person name="Rossato M."/>
            <person name="Girolomoni L."/>
            <person name="Cosentino E."/>
            <person name="Cuine S."/>
            <person name="Li-Beisson Y."/>
            <person name="Delledonne M."/>
            <person name="Ballottari M."/>
        </authorList>
    </citation>
    <scope>NUCLEOTIDE SEQUENCE</scope>
    <source>
        <strain evidence="9">211/11P</strain>
    </source>
</reference>
<organism evidence="9 10">
    <name type="scientific">Chlorella vulgaris</name>
    <name type="common">Green alga</name>
    <dbReference type="NCBI Taxonomy" id="3077"/>
    <lineage>
        <taxon>Eukaryota</taxon>
        <taxon>Viridiplantae</taxon>
        <taxon>Chlorophyta</taxon>
        <taxon>core chlorophytes</taxon>
        <taxon>Trebouxiophyceae</taxon>
        <taxon>Chlorellales</taxon>
        <taxon>Chlorellaceae</taxon>
        <taxon>Chlorella clade</taxon>
        <taxon>Chlorella</taxon>
    </lineage>
</organism>
<dbReference type="InterPro" id="IPR015943">
    <property type="entry name" value="WD40/YVTN_repeat-like_dom_sf"/>
</dbReference>
<evidence type="ECO:0000256" key="1">
    <source>
        <dbReference type="ARBA" id="ARBA00004245"/>
    </source>
</evidence>
<dbReference type="AlphaFoldDB" id="A0A9D4TNM3"/>
<proteinExistence type="predicted"/>
<protein>
    <recommendedName>
        <fullName evidence="8">Katanin p80 subunit C-terminal domain-containing protein</fullName>
    </recommendedName>
</protein>
<dbReference type="InterPro" id="IPR019775">
    <property type="entry name" value="WD40_repeat_CS"/>
</dbReference>
<evidence type="ECO:0000256" key="6">
    <source>
        <dbReference type="PROSITE-ProRule" id="PRU00221"/>
    </source>
</evidence>
<accession>A0A9D4TNM3</accession>
<feature type="repeat" description="WD" evidence="6">
    <location>
        <begin position="180"/>
        <end position="213"/>
    </location>
</feature>
<comment type="subcellular location">
    <subcellularLocation>
        <location evidence="1">Cytoplasm</location>
        <location evidence="1">Cytoskeleton</location>
    </subcellularLocation>
</comment>
<evidence type="ECO:0000313" key="10">
    <source>
        <dbReference type="Proteomes" id="UP001055712"/>
    </source>
</evidence>
<dbReference type="Proteomes" id="UP001055712">
    <property type="component" value="Unassembled WGS sequence"/>
</dbReference>
<keyword evidence="5" id="KW-0206">Cytoskeleton</keyword>
<keyword evidence="10" id="KW-1185">Reference proteome</keyword>
<comment type="caution">
    <text evidence="9">The sequence shown here is derived from an EMBL/GenBank/DDBJ whole genome shotgun (WGS) entry which is preliminary data.</text>
</comment>
<evidence type="ECO:0000256" key="3">
    <source>
        <dbReference type="ARBA" id="ARBA00022574"/>
    </source>
</evidence>
<name>A0A9D4TNM3_CHLVU</name>
<evidence type="ECO:0000256" key="7">
    <source>
        <dbReference type="SAM" id="MobiDB-lite"/>
    </source>
</evidence>
<dbReference type="PROSITE" id="PS50294">
    <property type="entry name" value="WD_REPEATS_REGION"/>
    <property type="match status" value="2"/>
</dbReference>
<feature type="repeat" description="WD" evidence="6">
    <location>
        <begin position="226"/>
        <end position="260"/>
    </location>
</feature>
<dbReference type="InterPro" id="IPR036322">
    <property type="entry name" value="WD40_repeat_dom_sf"/>
</dbReference>
<keyword evidence="2" id="KW-0963">Cytoplasm</keyword>
<dbReference type="PROSITE" id="PS00678">
    <property type="entry name" value="WD_REPEATS_1"/>
    <property type="match status" value="1"/>
</dbReference>
<evidence type="ECO:0000259" key="8">
    <source>
        <dbReference type="Pfam" id="PF13925"/>
    </source>
</evidence>
<feature type="repeat" description="WD" evidence="6">
    <location>
        <begin position="107"/>
        <end position="148"/>
    </location>
</feature>
<dbReference type="Pfam" id="PF13925">
    <property type="entry name" value="Katanin_con80"/>
    <property type="match status" value="1"/>
</dbReference>
<dbReference type="OrthoDB" id="538223at2759"/>
<dbReference type="InterPro" id="IPR028021">
    <property type="entry name" value="Katanin_C-terminal"/>
</dbReference>
<keyword evidence="3 6" id="KW-0853">WD repeat</keyword>
<dbReference type="GO" id="GO:0008017">
    <property type="term" value="F:microtubule binding"/>
    <property type="evidence" value="ECO:0007669"/>
    <property type="project" value="InterPro"/>
</dbReference>
<dbReference type="InterPro" id="IPR001680">
    <property type="entry name" value="WD40_rpt"/>
</dbReference>
<reference evidence="9" key="2">
    <citation type="submission" date="2020-11" db="EMBL/GenBank/DDBJ databases">
        <authorList>
            <person name="Cecchin M."/>
            <person name="Marcolungo L."/>
            <person name="Rossato M."/>
            <person name="Girolomoni L."/>
            <person name="Cosentino E."/>
            <person name="Cuine S."/>
            <person name="Li-Beisson Y."/>
            <person name="Delledonne M."/>
            <person name="Ballottari M."/>
        </authorList>
    </citation>
    <scope>NUCLEOTIDE SEQUENCE</scope>
    <source>
        <strain evidence="9">211/11P</strain>
        <tissue evidence="9">Whole cell</tissue>
    </source>
</reference>